<dbReference type="Gene3D" id="1.10.600.10">
    <property type="entry name" value="Farnesyl Diphosphate Synthase"/>
    <property type="match status" value="1"/>
</dbReference>
<name>A0A6I9QLK5_ELAGV</name>
<keyword evidence="2" id="KW-0460">Magnesium</keyword>
<dbReference type="Proteomes" id="UP000504607">
    <property type="component" value="Unplaced"/>
</dbReference>
<evidence type="ECO:0000259" key="5">
    <source>
        <dbReference type="Pfam" id="PF03936"/>
    </source>
</evidence>
<dbReference type="AlphaFoldDB" id="A0A6I9QLK5"/>
<feature type="domain" description="Terpene synthase metal-binding" evidence="5">
    <location>
        <begin position="197"/>
        <end position="435"/>
    </location>
</feature>
<evidence type="ECO:0000313" key="7">
    <source>
        <dbReference type="RefSeq" id="XP_010910563.1"/>
    </source>
</evidence>
<dbReference type="SFLD" id="SFLDS00005">
    <property type="entry name" value="Isoprenoid_Synthase_Type_I"/>
    <property type="match status" value="1"/>
</dbReference>
<protein>
    <submittedName>
        <fullName evidence="7">Alpha-humulene synthase isoform X1</fullName>
    </submittedName>
</protein>
<dbReference type="SUPFAM" id="SSF48239">
    <property type="entry name" value="Terpenoid cyclases/Protein prenyltransferases"/>
    <property type="match status" value="1"/>
</dbReference>
<dbReference type="InterPro" id="IPR008930">
    <property type="entry name" value="Terpenoid_cyclase/PrenylTrfase"/>
</dbReference>
<dbReference type="InterPro" id="IPR034741">
    <property type="entry name" value="Terpene_cyclase-like_1_C"/>
</dbReference>
<keyword evidence="1" id="KW-0479">Metal-binding</keyword>
<keyword evidence="3" id="KW-0456">Lyase</keyword>
<dbReference type="GO" id="GO:0016102">
    <property type="term" value="P:diterpenoid biosynthetic process"/>
    <property type="evidence" value="ECO:0007669"/>
    <property type="project" value="InterPro"/>
</dbReference>
<dbReference type="InterPro" id="IPR044814">
    <property type="entry name" value="Terpene_cyclase_plant_C1"/>
</dbReference>
<keyword evidence="6" id="KW-1185">Reference proteome</keyword>
<proteinExistence type="predicted"/>
<dbReference type="GO" id="GO:0010333">
    <property type="term" value="F:terpene synthase activity"/>
    <property type="evidence" value="ECO:0007669"/>
    <property type="project" value="InterPro"/>
</dbReference>
<dbReference type="SUPFAM" id="SSF48576">
    <property type="entry name" value="Terpenoid synthases"/>
    <property type="match status" value="1"/>
</dbReference>
<dbReference type="RefSeq" id="XP_010910563.1">
    <property type="nucleotide sequence ID" value="XM_010912261.2"/>
</dbReference>
<evidence type="ECO:0000313" key="6">
    <source>
        <dbReference type="Proteomes" id="UP000504607"/>
    </source>
</evidence>
<dbReference type="Gene3D" id="1.50.10.130">
    <property type="entry name" value="Terpene synthase, N-terminal domain"/>
    <property type="match status" value="1"/>
</dbReference>
<dbReference type="PANTHER" id="PTHR31225:SF93">
    <property type="entry name" value="ALPHA-HUMULENE_(-)-(E)-BETA-CARYOPHYLLENE SYNTHASE"/>
    <property type="match status" value="1"/>
</dbReference>
<dbReference type="FunFam" id="1.10.600.10:FF:000007">
    <property type="entry name" value="Isoprene synthase, chloroplastic"/>
    <property type="match status" value="1"/>
</dbReference>
<evidence type="ECO:0000256" key="2">
    <source>
        <dbReference type="ARBA" id="ARBA00022842"/>
    </source>
</evidence>
<dbReference type="SFLD" id="SFLDG01019">
    <property type="entry name" value="Terpene_Cyclase_Like_1_C_Termi"/>
    <property type="match status" value="1"/>
</dbReference>
<dbReference type="Pfam" id="PF03936">
    <property type="entry name" value="Terpene_synth_C"/>
    <property type="match status" value="1"/>
</dbReference>
<dbReference type="InterPro" id="IPR005630">
    <property type="entry name" value="Terpene_synthase_metal-bd"/>
</dbReference>
<dbReference type="InterPro" id="IPR001906">
    <property type="entry name" value="Terpene_synth_N"/>
</dbReference>
<evidence type="ECO:0000259" key="4">
    <source>
        <dbReference type="Pfam" id="PF01397"/>
    </source>
</evidence>
<feature type="domain" description="Terpene synthase N-terminal" evidence="4">
    <location>
        <begin position="7"/>
        <end position="140"/>
    </location>
</feature>
<organism evidence="6 7">
    <name type="scientific">Elaeis guineensis var. tenera</name>
    <name type="common">Oil palm</name>
    <dbReference type="NCBI Taxonomy" id="51953"/>
    <lineage>
        <taxon>Eukaryota</taxon>
        <taxon>Viridiplantae</taxon>
        <taxon>Streptophyta</taxon>
        <taxon>Embryophyta</taxon>
        <taxon>Tracheophyta</taxon>
        <taxon>Spermatophyta</taxon>
        <taxon>Magnoliopsida</taxon>
        <taxon>Liliopsida</taxon>
        <taxon>Arecaceae</taxon>
        <taxon>Arecoideae</taxon>
        <taxon>Cocoseae</taxon>
        <taxon>Elaeidinae</taxon>
        <taxon>Elaeis</taxon>
    </lineage>
</organism>
<sequence length="493" mass="57632">MNLLKNANDHLQEMELIDALQRLGVAYHFEKEIDKILRQICNAQMEGDDLHTVALRFRLLRQHGYNIPANVFIKFKEVDGSFKAILRNDVKGLLSLYEATYLGIPEDDILDEALNFAKLHLKSIESHMRTPLTTRVLYALELPLHRRTRRLEAKNYMSIYQEDEGRINMVLELAKLDFHMLQSIHREEVRSISMWWKALGVAKKLTFCRDRIVECYFWSLGVYFEPQYSRARIYITKVIALLSIMDDIYDAYGMVEELQAFTEVIQRWDIEAADQLEEVYKLHFFNLYNTFKEFEDELTKEGNSYRVEYLKESVKEVSRACLEEAKWRDEDYVPSLKEHLTVSLISCCYAALSCASFVGMGEEATKEAFDWVTSFPRIIKSICSICRFLDDVVSDEFEHERKHVSSAVHCYIKEHGTSMQEACEKLLGMVEDDWKILNQECLSTTAVPKSLIMRIINLARIMEIIYRKYDSYTHSSGIMKDHITSLLVEPISF</sequence>
<dbReference type="InterPro" id="IPR036965">
    <property type="entry name" value="Terpene_synth_N_sf"/>
</dbReference>
<accession>A0A6I9QLK5</accession>
<evidence type="ECO:0000256" key="1">
    <source>
        <dbReference type="ARBA" id="ARBA00022723"/>
    </source>
</evidence>
<dbReference type="Pfam" id="PF01397">
    <property type="entry name" value="Terpene_synth"/>
    <property type="match status" value="1"/>
</dbReference>
<dbReference type="GO" id="GO:0000287">
    <property type="term" value="F:magnesium ion binding"/>
    <property type="evidence" value="ECO:0007669"/>
    <property type="project" value="InterPro"/>
</dbReference>
<evidence type="ECO:0000256" key="3">
    <source>
        <dbReference type="ARBA" id="ARBA00023239"/>
    </source>
</evidence>
<dbReference type="OrthoDB" id="1877784at2759"/>
<reference evidence="7" key="1">
    <citation type="submission" date="2025-08" db="UniProtKB">
        <authorList>
            <consortium name="RefSeq"/>
        </authorList>
    </citation>
    <scope>IDENTIFICATION</scope>
</reference>
<dbReference type="CDD" id="cd00684">
    <property type="entry name" value="Terpene_cyclase_plant_C1"/>
    <property type="match status" value="1"/>
</dbReference>
<dbReference type="InterPro" id="IPR008949">
    <property type="entry name" value="Isoprenoid_synthase_dom_sf"/>
</dbReference>
<gene>
    <name evidence="7" type="primary">LOC105036497</name>
</gene>
<dbReference type="PANTHER" id="PTHR31225">
    <property type="entry name" value="OS04G0344100 PROTEIN-RELATED"/>
    <property type="match status" value="1"/>
</dbReference>
<dbReference type="InParanoid" id="A0A6I9QLK5"/>
<dbReference type="FunCoup" id="A0A6I9QLK5">
    <property type="interactions" value="723"/>
</dbReference>
<dbReference type="InterPro" id="IPR050148">
    <property type="entry name" value="Terpene_synthase-like"/>
</dbReference>
<dbReference type="FunFam" id="1.50.10.130:FF:000001">
    <property type="entry name" value="Isoprene synthase, chloroplastic"/>
    <property type="match status" value="1"/>
</dbReference>